<organism evidence="1 2">
    <name type="scientific">Hyalangium rubrum</name>
    <dbReference type="NCBI Taxonomy" id="3103134"/>
    <lineage>
        <taxon>Bacteria</taxon>
        <taxon>Pseudomonadati</taxon>
        <taxon>Myxococcota</taxon>
        <taxon>Myxococcia</taxon>
        <taxon>Myxococcales</taxon>
        <taxon>Cystobacterineae</taxon>
        <taxon>Archangiaceae</taxon>
        <taxon>Hyalangium</taxon>
    </lineage>
</organism>
<dbReference type="Pfam" id="PF10604">
    <property type="entry name" value="Polyketide_cyc2"/>
    <property type="match status" value="1"/>
</dbReference>
<dbReference type="InterPro" id="IPR019587">
    <property type="entry name" value="Polyketide_cyclase/dehydratase"/>
</dbReference>
<dbReference type="CDD" id="cd07812">
    <property type="entry name" value="SRPBCC"/>
    <property type="match status" value="1"/>
</dbReference>
<dbReference type="SUPFAM" id="SSF55961">
    <property type="entry name" value="Bet v1-like"/>
    <property type="match status" value="1"/>
</dbReference>
<comment type="caution">
    <text evidence="1">The sequence shown here is derived from an EMBL/GenBank/DDBJ whole genome shotgun (WGS) entry which is preliminary data.</text>
</comment>
<dbReference type="InterPro" id="IPR023393">
    <property type="entry name" value="START-like_dom_sf"/>
</dbReference>
<evidence type="ECO:0000313" key="1">
    <source>
        <dbReference type="EMBL" id="MDY7232595.1"/>
    </source>
</evidence>
<keyword evidence="2" id="KW-1185">Reference proteome</keyword>
<dbReference type="Proteomes" id="UP001291309">
    <property type="component" value="Unassembled WGS sequence"/>
</dbReference>
<evidence type="ECO:0000313" key="2">
    <source>
        <dbReference type="Proteomes" id="UP001291309"/>
    </source>
</evidence>
<sequence length="141" mass="16009">MPGATRSIVINAPVEKVFDIIVQYDKYKEFLSEVKEVRTSGRQGNEINVHYKVDVVKTVSYTIRVKEERPTRMSWSFVEGEFMKDNKGSWVLEPAGEGKTKATYNVEMSFGLLVPKTVVNALAETSLPKMLEAFKRRAEST</sequence>
<name>A0ABU5HGL0_9BACT</name>
<reference evidence="1 2" key="1">
    <citation type="submission" date="2023-12" db="EMBL/GenBank/DDBJ databases">
        <title>the genome sequence of Hyalangium sp. s54d21.</title>
        <authorList>
            <person name="Zhang X."/>
        </authorList>
    </citation>
    <scope>NUCLEOTIDE SEQUENCE [LARGE SCALE GENOMIC DNA]</scope>
    <source>
        <strain evidence="2">s54d21</strain>
    </source>
</reference>
<protein>
    <submittedName>
        <fullName evidence="1">SRPBCC family protein</fullName>
    </submittedName>
</protein>
<dbReference type="RefSeq" id="WP_321551308.1">
    <property type="nucleotide sequence ID" value="NZ_JAXIVS010000021.1"/>
</dbReference>
<proteinExistence type="predicted"/>
<accession>A0ABU5HGL0</accession>
<dbReference type="Gene3D" id="3.30.530.20">
    <property type="match status" value="1"/>
</dbReference>
<gene>
    <name evidence="1" type="ORF">SYV04_39780</name>
</gene>
<dbReference type="EMBL" id="JAXIVS010000021">
    <property type="protein sequence ID" value="MDY7232595.1"/>
    <property type="molecule type" value="Genomic_DNA"/>
</dbReference>